<evidence type="ECO:0000256" key="6">
    <source>
        <dbReference type="ARBA" id="ARBA00011893"/>
    </source>
</evidence>
<comment type="similarity">
    <text evidence="5 11">Belongs to the purine/pyrimidine phosphoribosyltransferase family.</text>
</comment>
<dbReference type="GO" id="GO:0002055">
    <property type="term" value="F:adenine binding"/>
    <property type="evidence" value="ECO:0007669"/>
    <property type="project" value="TreeGrafter"/>
</dbReference>
<proteinExistence type="inferred from homology"/>
<evidence type="ECO:0000313" key="14">
    <source>
        <dbReference type="Proteomes" id="UP000016160"/>
    </source>
</evidence>
<dbReference type="GO" id="GO:0006166">
    <property type="term" value="P:purine ribonucleoside salvage"/>
    <property type="evidence" value="ECO:0007669"/>
    <property type="project" value="UniProtKB-UniRule"/>
</dbReference>
<dbReference type="UniPathway" id="UPA00588">
    <property type="reaction ID" value="UER00646"/>
</dbReference>
<dbReference type="InterPro" id="IPR000836">
    <property type="entry name" value="PRTase_dom"/>
</dbReference>
<evidence type="ECO:0000256" key="10">
    <source>
        <dbReference type="ARBA" id="ARBA00022726"/>
    </source>
</evidence>
<evidence type="ECO:0000256" key="7">
    <source>
        <dbReference type="ARBA" id="ARBA00022490"/>
    </source>
</evidence>
<evidence type="ECO:0000256" key="9">
    <source>
        <dbReference type="ARBA" id="ARBA00022679"/>
    </source>
</evidence>
<dbReference type="FunFam" id="3.40.50.2020:FF:000021">
    <property type="entry name" value="Adenine phosphoribosyltransferase"/>
    <property type="match status" value="1"/>
</dbReference>
<evidence type="ECO:0000313" key="13">
    <source>
        <dbReference type="EMBL" id="CDF78384.1"/>
    </source>
</evidence>
<dbReference type="EMBL" id="HG315671">
    <property type="protein sequence ID" value="CDF78384.1"/>
    <property type="molecule type" value="Genomic_DNA"/>
</dbReference>
<dbReference type="eggNOG" id="COG0503">
    <property type="taxonomic scope" value="Bacteria"/>
</dbReference>
<reference evidence="13 14" key="1">
    <citation type="journal article" date="2013" name="Appl. Environ. Microbiol.">
        <title>The genome of the alga-associated marine flavobacterium Formosa agariphila KMM 3901T reveals a broad potential for degradation of algal polysaccharides.</title>
        <authorList>
            <person name="Mann A.J."/>
            <person name="Hahnke R.L."/>
            <person name="Huang S."/>
            <person name="Werner J."/>
            <person name="Xing P."/>
            <person name="Barbeyron T."/>
            <person name="Huettel B."/>
            <person name="Stueber K."/>
            <person name="Reinhardt R."/>
            <person name="Harder J."/>
            <person name="Gloeckner F.O."/>
            <person name="Amann R.I."/>
            <person name="Teeling H."/>
        </authorList>
    </citation>
    <scope>NUCLEOTIDE SEQUENCE [LARGE SCALE GENOMIC DNA]</scope>
    <source>
        <strain evidence="14">DSM 15362 / KCTC 12365 / LMG 23005 / KMM 3901</strain>
    </source>
</reference>
<dbReference type="SUPFAM" id="SSF53271">
    <property type="entry name" value="PRTase-like"/>
    <property type="match status" value="1"/>
</dbReference>
<keyword evidence="8 11" id="KW-0328">Glycosyltransferase</keyword>
<comment type="function">
    <text evidence="2 11">Catalyzes a salvage reaction resulting in the formation of AMP, that is energically less costly than de novo synthesis.</text>
</comment>
<dbReference type="GO" id="GO:0006168">
    <property type="term" value="P:adenine salvage"/>
    <property type="evidence" value="ECO:0007669"/>
    <property type="project" value="InterPro"/>
</dbReference>
<dbReference type="InterPro" id="IPR050054">
    <property type="entry name" value="UPRTase/APRTase"/>
</dbReference>
<comment type="pathway">
    <text evidence="4 11">Purine metabolism; AMP biosynthesis via salvage pathway; AMP from adenine: step 1/1.</text>
</comment>
<dbReference type="PANTHER" id="PTHR32315">
    <property type="entry name" value="ADENINE PHOSPHORIBOSYLTRANSFERASE"/>
    <property type="match status" value="1"/>
</dbReference>
<dbReference type="RefSeq" id="WP_038527566.1">
    <property type="nucleotide sequence ID" value="NZ_HG315671.1"/>
</dbReference>
<protein>
    <recommendedName>
        <fullName evidence="6 11">Adenine phosphoribosyltransferase</fullName>
        <shortName evidence="11">APRT</shortName>
        <ecNumber evidence="6 11">2.4.2.7</ecNumber>
    </recommendedName>
</protein>
<dbReference type="NCBIfam" id="NF002636">
    <property type="entry name" value="PRK02304.1-5"/>
    <property type="match status" value="1"/>
</dbReference>
<evidence type="ECO:0000259" key="12">
    <source>
        <dbReference type="Pfam" id="PF00156"/>
    </source>
</evidence>
<dbReference type="OrthoDB" id="9803963at2"/>
<keyword evidence="10 11" id="KW-0660">Purine salvage</keyword>
<dbReference type="GO" id="GO:0003999">
    <property type="term" value="F:adenine phosphoribosyltransferase activity"/>
    <property type="evidence" value="ECO:0007669"/>
    <property type="project" value="UniProtKB-UniRule"/>
</dbReference>
<dbReference type="Gene3D" id="3.40.50.2020">
    <property type="match status" value="1"/>
</dbReference>
<dbReference type="HAMAP" id="MF_00004">
    <property type="entry name" value="Aden_phosphoribosyltr"/>
    <property type="match status" value="1"/>
</dbReference>
<dbReference type="GO" id="GO:0016208">
    <property type="term" value="F:AMP binding"/>
    <property type="evidence" value="ECO:0007669"/>
    <property type="project" value="TreeGrafter"/>
</dbReference>
<comment type="subcellular location">
    <subcellularLocation>
        <location evidence="3 11">Cytoplasm</location>
    </subcellularLocation>
</comment>
<dbReference type="AlphaFoldDB" id="T2KK55"/>
<feature type="domain" description="Phosphoribosyltransferase" evidence="12">
    <location>
        <begin position="39"/>
        <end position="162"/>
    </location>
</feature>
<name>T2KK55_FORAG</name>
<keyword evidence="7 11" id="KW-0963">Cytoplasm</keyword>
<dbReference type="Proteomes" id="UP000016160">
    <property type="component" value="Chromosome"/>
</dbReference>
<evidence type="ECO:0000256" key="2">
    <source>
        <dbReference type="ARBA" id="ARBA00003968"/>
    </source>
</evidence>
<evidence type="ECO:0000256" key="11">
    <source>
        <dbReference type="HAMAP-Rule" id="MF_00004"/>
    </source>
</evidence>
<dbReference type="HOGENOM" id="CLU_063339_3_0_10"/>
<dbReference type="STRING" id="1347342.BN863_6720"/>
<comment type="subunit">
    <text evidence="11">Homodimer.</text>
</comment>
<organism evidence="13 14">
    <name type="scientific">Formosa agariphila (strain DSM 15362 / KCTC 12365 / LMG 23005 / KMM 3901 / M-2Alg 35-1)</name>
    <dbReference type="NCBI Taxonomy" id="1347342"/>
    <lineage>
        <taxon>Bacteria</taxon>
        <taxon>Pseudomonadati</taxon>
        <taxon>Bacteroidota</taxon>
        <taxon>Flavobacteriia</taxon>
        <taxon>Flavobacteriales</taxon>
        <taxon>Flavobacteriaceae</taxon>
        <taxon>Formosa</taxon>
    </lineage>
</organism>
<dbReference type="GO" id="GO:0044209">
    <property type="term" value="P:AMP salvage"/>
    <property type="evidence" value="ECO:0007669"/>
    <property type="project" value="UniProtKB-UniRule"/>
</dbReference>
<evidence type="ECO:0000256" key="8">
    <source>
        <dbReference type="ARBA" id="ARBA00022676"/>
    </source>
</evidence>
<sequence>MKSIEPFIRDINDFPKPGIVFKDLTPLLNSPEGTDLCLQELLKQIDGAKVDKVVGMEARGFFFGTLIAKALGVGFIPVRKPGKLPYNTISETYALEYGSDVLEIHEDAISPGDRVLIHDDVLATGGTAAAVCKLVERLGGKIVQCNFIMELEFLRGSEKLKPNHVASVLKY</sequence>
<evidence type="ECO:0000256" key="3">
    <source>
        <dbReference type="ARBA" id="ARBA00004496"/>
    </source>
</evidence>
<evidence type="ECO:0000256" key="5">
    <source>
        <dbReference type="ARBA" id="ARBA00008391"/>
    </source>
</evidence>
<dbReference type="PATRIC" id="fig|1347342.6.peg.676"/>
<dbReference type="Pfam" id="PF00156">
    <property type="entry name" value="Pribosyltran"/>
    <property type="match status" value="1"/>
</dbReference>
<dbReference type="InterPro" id="IPR005764">
    <property type="entry name" value="Ade_phspho_trans"/>
</dbReference>
<dbReference type="InterPro" id="IPR029057">
    <property type="entry name" value="PRTase-like"/>
</dbReference>
<dbReference type="NCBIfam" id="NF002634">
    <property type="entry name" value="PRK02304.1-3"/>
    <property type="match status" value="1"/>
</dbReference>
<evidence type="ECO:0000256" key="4">
    <source>
        <dbReference type="ARBA" id="ARBA00004659"/>
    </source>
</evidence>
<dbReference type="CDD" id="cd06223">
    <property type="entry name" value="PRTases_typeI"/>
    <property type="match status" value="1"/>
</dbReference>
<gene>
    <name evidence="11" type="primary">apt</name>
    <name evidence="13" type="ORF">BN863_6720</name>
</gene>
<dbReference type="NCBIfam" id="TIGR01090">
    <property type="entry name" value="apt"/>
    <property type="match status" value="1"/>
</dbReference>
<dbReference type="PANTHER" id="PTHR32315:SF3">
    <property type="entry name" value="ADENINE PHOSPHORIBOSYLTRANSFERASE"/>
    <property type="match status" value="1"/>
</dbReference>
<dbReference type="EC" id="2.4.2.7" evidence="6 11"/>
<keyword evidence="9 11" id="KW-0808">Transferase</keyword>
<dbReference type="GO" id="GO:0005737">
    <property type="term" value="C:cytoplasm"/>
    <property type="evidence" value="ECO:0007669"/>
    <property type="project" value="UniProtKB-SubCell"/>
</dbReference>
<accession>T2KK55</accession>
<keyword evidence="14" id="KW-1185">Reference proteome</keyword>
<comment type="catalytic activity">
    <reaction evidence="1 11">
        <text>AMP + diphosphate = 5-phospho-alpha-D-ribose 1-diphosphate + adenine</text>
        <dbReference type="Rhea" id="RHEA:16609"/>
        <dbReference type="ChEBI" id="CHEBI:16708"/>
        <dbReference type="ChEBI" id="CHEBI:33019"/>
        <dbReference type="ChEBI" id="CHEBI:58017"/>
        <dbReference type="ChEBI" id="CHEBI:456215"/>
        <dbReference type="EC" id="2.4.2.7"/>
    </reaction>
</comment>
<evidence type="ECO:0000256" key="1">
    <source>
        <dbReference type="ARBA" id="ARBA00000868"/>
    </source>
</evidence>